<dbReference type="AlphaFoldDB" id="A0AAE3ANJ5"/>
<feature type="compositionally biased region" description="Low complexity" evidence="1">
    <location>
        <begin position="455"/>
        <end position="484"/>
    </location>
</feature>
<name>A0AAE3ANJ5_9FIRM</name>
<dbReference type="EMBL" id="JAJEQC010000012">
    <property type="protein sequence ID" value="MCC2137601.1"/>
    <property type="molecule type" value="Genomic_DNA"/>
</dbReference>
<feature type="signal peptide" evidence="2">
    <location>
        <begin position="1"/>
        <end position="27"/>
    </location>
</feature>
<feature type="compositionally biased region" description="Low complexity" evidence="1">
    <location>
        <begin position="496"/>
        <end position="518"/>
    </location>
</feature>
<sequence>MYRHKTKKYRAAAVGAVLAAVLMLGFAGCDKLPTSSDSAATAAPTPTPEPEDLTVFAEGTTMDGIDISGMKLAEAEKVCRAAALKPYANINVTVKSGDTEMTAKGSELTVVDTLDITLTRLLKSRKAGDYEMTYCLTLKNFENELKQKLGDFVVQAKDATVGSYDFDAGDFMFEDAVNGKKLDVYGTLAAVKAQFLKKTSGEVEAALQETAAKVTVDDLRKDFGMISSFETVSTNTENGNHNMGLALSRVNGTVLNPGDTFSYENIVGDSTNASTGFLPAGGLSGGALVQMYGGGICQASSTIYGAALRAGMTITLRDCHSSPSTYVPIGLDATVSYGEIDFQFRNDLDTPVYIMSWMDGVTLHVQFYGKHPKEWDTINVYSQTTSEIPPLDTVKYVVDQNLKKGEKVLSTSGNWGYEASAWRDFVKDGEVIRTETLPSSYYGPSGTIYRIGPGTETSSPSPTPTATPTAAPTATPAPTAAPTAAPTPEPTPAPTAEPTAAPTEEPTPEPVTAAETGE</sequence>
<gene>
    <name evidence="3" type="ORF">LKD31_11345</name>
</gene>
<comment type="caution">
    <text evidence="3">The sequence shown here is derived from an EMBL/GenBank/DDBJ whole genome shotgun (WGS) entry which is preliminary data.</text>
</comment>
<dbReference type="RefSeq" id="WP_308449786.1">
    <property type="nucleotide sequence ID" value="NZ_JAJEQC010000012.1"/>
</dbReference>
<dbReference type="Pfam" id="PF04294">
    <property type="entry name" value="VanW"/>
    <property type="match status" value="1"/>
</dbReference>
<dbReference type="PROSITE" id="PS51257">
    <property type="entry name" value="PROKAR_LIPOPROTEIN"/>
    <property type="match status" value="1"/>
</dbReference>
<keyword evidence="2" id="KW-0732">Signal</keyword>
<evidence type="ECO:0000313" key="4">
    <source>
        <dbReference type="Proteomes" id="UP001199424"/>
    </source>
</evidence>
<dbReference type="InterPro" id="IPR007391">
    <property type="entry name" value="Vancomycin_resist_VanW"/>
</dbReference>
<evidence type="ECO:0000256" key="1">
    <source>
        <dbReference type="SAM" id="MobiDB-lite"/>
    </source>
</evidence>
<dbReference type="PANTHER" id="PTHR35788">
    <property type="entry name" value="EXPORTED PROTEIN-RELATED"/>
    <property type="match status" value="1"/>
</dbReference>
<organism evidence="3 4">
    <name type="scientific">Hominenteromicrobium mulieris</name>
    <dbReference type="NCBI Taxonomy" id="2885357"/>
    <lineage>
        <taxon>Bacteria</taxon>
        <taxon>Bacillati</taxon>
        <taxon>Bacillota</taxon>
        <taxon>Clostridia</taxon>
        <taxon>Eubacteriales</taxon>
        <taxon>Oscillospiraceae</taxon>
        <taxon>Hominenteromicrobium</taxon>
    </lineage>
</organism>
<feature type="region of interest" description="Disordered" evidence="1">
    <location>
        <begin position="443"/>
        <end position="518"/>
    </location>
</feature>
<evidence type="ECO:0000256" key="2">
    <source>
        <dbReference type="SAM" id="SignalP"/>
    </source>
</evidence>
<accession>A0AAE3ANJ5</accession>
<keyword evidence="4" id="KW-1185">Reference proteome</keyword>
<feature type="chain" id="PRO_5041989780" evidence="2">
    <location>
        <begin position="28"/>
        <end position="518"/>
    </location>
</feature>
<proteinExistence type="predicted"/>
<protein>
    <submittedName>
        <fullName evidence="3">VanW family protein</fullName>
    </submittedName>
</protein>
<reference evidence="3" key="1">
    <citation type="submission" date="2021-10" db="EMBL/GenBank/DDBJ databases">
        <title>Anaerobic single-cell dispensing facilitates the cultivation of human gut bacteria.</title>
        <authorList>
            <person name="Afrizal A."/>
        </authorList>
    </citation>
    <scope>NUCLEOTIDE SEQUENCE</scope>
    <source>
        <strain evidence="3">CLA-AA-H250</strain>
    </source>
</reference>
<feature type="compositionally biased region" description="Pro residues" evidence="1">
    <location>
        <begin position="485"/>
        <end position="495"/>
    </location>
</feature>
<dbReference type="InterPro" id="IPR052913">
    <property type="entry name" value="Glycopeptide_resist_protein"/>
</dbReference>
<dbReference type="Proteomes" id="UP001199424">
    <property type="component" value="Unassembled WGS sequence"/>
</dbReference>
<evidence type="ECO:0000313" key="3">
    <source>
        <dbReference type="EMBL" id="MCC2137601.1"/>
    </source>
</evidence>
<dbReference type="PANTHER" id="PTHR35788:SF1">
    <property type="entry name" value="EXPORTED PROTEIN"/>
    <property type="match status" value="1"/>
</dbReference>